<feature type="domain" description="DNA2/NAM7 helicase-like C-terminal" evidence="8">
    <location>
        <begin position="377"/>
        <end position="474"/>
    </location>
</feature>
<evidence type="ECO:0000256" key="4">
    <source>
        <dbReference type="ARBA" id="ARBA00022806"/>
    </source>
</evidence>
<dbReference type="InterPro" id="IPR027417">
    <property type="entry name" value="P-loop_NTPase"/>
</dbReference>
<feature type="region of interest" description="Disordered" evidence="6">
    <location>
        <begin position="153"/>
        <end position="201"/>
    </location>
</feature>
<keyword evidence="2" id="KW-0547">Nucleotide-binding</keyword>
<proteinExistence type="inferred from homology"/>
<feature type="domain" description="DNA2/NAM7 helicase helicase" evidence="7">
    <location>
        <begin position="287"/>
        <end position="370"/>
    </location>
</feature>
<evidence type="ECO:0000256" key="1">
    <source>
        <dbReference type="ARBA" id="ARBA00007913"/>
    </source>
</evidence>
<dbReference type="PANTHER" id="PTHR43788">
    <property type="entry name" value="DNA2/NAM7 HELICASE FAMILY MEMBER"/>
    <property type="match status" value="1"/>
</dbReference>
<sequence length="561" mass="61447">MPRELQVPLHEAKPLPRLLKVENIQNGTLTVVTSYERLPTGHSQTLEQLSTRVLSQQPTEHKRQPEFRADLGPNLVAYKRIDPRGQEPPEMGRADKMLDELQRSLGTAQAEKNARNSIERLNANHNLSGLLLPGTPFSSALYDDITESSQAAIKWDPLQRPKPNEQADISKASRERDIGASPYAPKGPPPPTSVTDRLNPSQKEAARYVLELRRRFSLIQGPPGTGKTTTAVATICGWLRSRRGPVLATAFSNRGVDNMAEALHKLGVRVLRVGLCRAEKPYSLETRLAECGERRGNKGMAAVLSRMDVVAATCIGVGMGPLDKHVFPYVVVDEAAQVIEPAVILPLGKGAVQAVMVGDQCQLPATVLSQEAQRRGLDVSMFDRLLSMGMEYQVLKEQYRMHPQIAAFPSWRFYRSELNSAVTASARQLPARLQLRSPLVFLHIDAMEQAGGASKKNPAEAACVSWLVEQVLRRAFPCLPSEPQPLSRLPLLPSCFSSSGPVPAVISSRSLIFPQPIAPPTVVHANAADVIAYIPHRPRACPIPAYYTSWGEGSETFSSSS</sequence>
<feature type="domain" description="DNA2/NAM7 helicase helicase" evidence="7">
    <location>
        <begin position="198"/>
        <end position="275"/>
    </location>
</feature>
<keyword evidence="5" id="KW-0067">ATP-binding</keyword>
<keyword evidence="3" id="KW-0378">Hydrolase</keyword>
<keyword evidence="4" id="KW-0347">Helicase</keyword>
<dbReference type="PANTHER" id="PTHR43788:SF16">
    <property type="entry name" value="HELICASE WITH ZINC FINGER 2"/>
    <property type="match status" value="1"/>
</dbReference>
<name>A0ABN9TQS7_9DINO</name>
<keyword evidence="10" id="KW-1185">Reference proteome</keyword>
<dbReference type="Pfam" id="PF13086">
    <property type="entry name" value="AAA_11"/>
    <property type="match status" value="2"/>
</dbReference>
<evidence type="ECO:0000259" key="7">
    <source>
        <dbReference type="Pfam" id="PF13086"/>
    </source>
</evidence>
<dbReference type="EMBL" id="CAUYUJ010014983">
    <property type="protein sequence ID" value="CAK0848491.1"/>
    <property type="molecule type" value="Genomic_DNA"/>
</dbReference>
<evidence type="ECO:0000313" key="10">
    <source>
        <dbReference type="Proteomes" id="UP001189429"/>
    </source>
</evidence>
<dbReference type="Proteomes" id="UP001189429">
    <property type="component" value="Unassembled WGS sequence"/>
</dbReference>
<dbReference type="InterPro" id="IPR041679">
    <property type="entry name" value="DNA2/NAM7-like_C"/>
</dbReference>
<dbReference type="InterPro" id="IPR050534">
    <property type="entry name" value="Coronavir_polyprotein_1ab"/>
</dbReference>
<dbReference type="Gene3D" id="3.40.50.300">
    <property type="entry name" value="P-loop containing nucleotide triphosphate hydrolases"/>
    <property type="match status" value="2"/>
</dbReference>
<comment type="similarity">
    <text evidence="1">Belongs to the DNA2/NAM7 helicase family.</text>
</comment>
<evidence type="ECO:0000256" key="6">
    <source>
        <dbReference type="SAM" id="MobiDB-lite"/>
    </source>
</evidence>
<evidence type="ECO:0008006" key="11">
    <source>
        <dbReference type="Google" id="ProtNLM"/>
    </source>
</evidence>
<comment type="caution">
    <text evidence="9">The sequence shown here is derived from an EMBL/GenBank/DDBJ whole genome shotgun (WGS) entry which is preliminary data.</text>
</comment>
<accession>A0ABN9TQS7</accession>
<evidence type="ECO:0000256" key="3">
    <source>
        <dbReference type="ARBA" id="ARBA00022801"/>
    </source>
</evidence>
<organism evidence="9 10">
    <name type="scientific">Prorocentrum cordatum</name>
    <dbReference type="NCBI Taxonomy" id="2364126"/>
    <lineage>
        <taxon>Eukaryota</taxon>
        <taxon>Sar</taxon>
        <taxon>Alveolata</taxon>
        <taxon>Dinophyceae</taxon>
        <taxon>Prorocentrales</taxon>
        <taxon>Prorocentraceae</taxon>
        <taxon>Prorocentrum</taxon>
    </lineage>
</organism>
<gene>
    <name evidence="9" type="ORF">PCOR1329_LOCUS41419</name>
</gene>
<evidence type="ECO:0000259" key="8">
    <source>
        <dbReference type="Pfam" id="PF13087"/>
    </source>
</evidence>
<evidence type="ECO:0000313" key="9">
    <source>
        <dbReference type="EMBL" id="CAK0848491.1"/>
    </source>
</evidence>
<evidence type="ECO:0000256" key="2">
    <source>
        <dbReference type="ARBA" id="ARBA00022741"/>
    </source>
</evidence>
<dbReference type="SUPFAM" id="SSF52540">
    <property type="entry name" value="P-loop containing nucleoside triphosphate hydrolases"/>
    <property type="match status" value="1"/>
</dbReference>
<reference evidence="9" key="1">
    <citation type="submission" date="2023-10" db="EMBL/GenBank/DDBJ databases">
        <authorList>
            <person name="Chen Y."/>
            <person name="Shah S."/>
            <person name="Dougan E. K."/>
            <person name="Thang M."/>
            <person name="Chan C."/>
        </authorList>
    </citation>
    <scope>NUCLEOTIDE SEQUENCE [LARGE SCALE GENOMIC DNA]</scope>
</reference>
<dbReference type="Pfam" id="PF13087">
    <property type="entry name" value="AAA_12"/>
    <property type="match status" value="1"/>
</dbReference>
<evidence type="ECO:0000256" key="5">
    <source>
        <dbReference type="ARBA" id="ARBA00022840"/>
    </source>
</evidence>
<protein>
    <recommendedName>
        <fullName evidence="11">RNA helicase</fullName>
    </recommendedName>
</protein>
<dbReference type="InterPro" id="IPR041677">
    <property type="entry name" value="DNA2/NAM7_AAA_11"/>
</dbReference>